<evidence type="ECO:0000313" key="1">
    <source>
        <dbReference type="EMBL" id="MUO45692.1"/>
    </source>
</evidence>
<sequence length="121" mass="13645">MTLDDINKPGGDMADLTNLSFRVQKLLRICPEGRAAPQTTTNGASSHKRLISLIKIFTAIFKMIFCGAPDRIRHQNSKHPNNLIIINKSQFLGNLKFLFVSQFVSHFVSHKVNFFGLKFIA</sequence>
<evidence type="ECO:0000313" key="2">
    <source>
        <dbReference type="Proteomes" id="UP000179454"/>
    </source>
</evidence>
<dbReference type="RefSeq" id="WP_041696973.1">
    <property type="nucleotide sequence ID" value="NZ_MBFC02000010.1"/>
</dbReference>
<keyword evidence="2" id="KW-1185">Reference proteome</keyword>
<dbReference type="EMBL" id="MBFE02000054">
    <property type="protein sequence ID" value="MUO45692.1"/>
    <property type="molecule type" value="Genomic_DNA"/>
</dbReference>
<organism evidence="1 2">
    <name type="scientific">Agrobacterium vitis</name>
    <name type="common">Rhizobium vitis</name>
    <dbReference type="NCBI Taxonomy" id="373"/>
    <lineage>
        <taxon>Bacteria</taxon>
        <taxon>Pseudomonadati</taxon>
        <taxon>Pseudomonadota</taxon>
        <taxon>Alphaproteobacteria</taxon>
        <taxon>Hyphomicrobiales</taxon>
        <taxon>Rhizobiaceae</taxon>
        <taxon>Rhizobium/Agrobacterium group</taxon>
        <taxon>Agrobacterium</taxon>
    </lineage>
</organism>
<protein>
    <submittedName>
        <fullName evidence="1">Uncharacterized protein</fullName>
    </submittedName>
</protein>
<reference evidence="1" key="1">
    <citation type="submission" date="2019-11" db="EMBL/GenBank/DDBJ databases">
        <title>Whole-genome sequencing of Allorhizobium vitis.</title>
        <authorList>
            <person name="Gan H.M."/>
            <person name="Savka M.A."/>
        </authorList>
    </citation>
    <scope>NUCLEOTIDE SEQUENCE [LARGE SCALE GENOMIC DNA]</scope>
    <source>
        <strain evidence="1">T1/7</strain>
    </source>
</reference>
<gene>
    <name evidence="1" type="ORF">BBL17_028580</name>
</gene>
<name>A0ABW9TM78_AGRVI</name>
<accession>A0ABW9TM78</accession>
<dbReference type="Proteomes" id="UP000179454">
    <property type="component" value="Unassembled WGS sequence"/>
</dbReference>
<comment type="caution">
    <text evidence="1">The sequence shown here is derived from an EMBL/GenBank/DDBJ whole genome shotgun (WGS) entry which is preliminary data.</text>
</comment>
<proteinExistence type="predicted"/>